<evidence type="ECO:0000313" key="2">
    <source>
        <dbReference type="RefSeq" id="XP_073803650.1"/>
    </source>
</evidence>
<sequence>MFLISTFFVLEFHLAMSMTLRVIVHDSDIRKVVLEETPADADALKQVLQKKLQLAYPFNLQYEDPFFNNALCNISDINDLPERATVKIIPLDTSPSSSQADTIILSGSDTSEQLSAERQIVWPDEFEIPKFSVNVEYRLRQGNLAFMKDGTTADVGRDIKHDILEGLAGAIYTFRAYPSDEDFTQVAAALIKTHPCLTEQGSTSGFAGWKNSLKFKMANYRSKMRKSGCSDVAIGEKRGAMKATKHKGIKKPRRSELNFLPNFPNGEDEESQERTIELVEEMKRRPLNMSLIGQKMDSTFALRRKEIVHSEPLVSDILEKWPALFLESQIFAEFSRISGRNLRSEFYTALDTHSARLIEIFKKRGGNQGKKLDEILQQVYSKPFDVTVVRSAVLQGLPVLLGDESEDFFRMCFDVDVEADFSGVDVGLLTIFCKDMPARCPNDLNVDAKRAIILEGKVVMDDVPTLPHAVCLLFALIYALNLDYPKTMSNTFEFVQRVMLSLGVKNLKPKLQTLKNQLFR</sequence>
<evidence type="ECO:0000313" key="1">
    <source>
        <dbReference type="Proteomes" id="UP000000437"/>
    </source>
</evidence>
<protein>
    <submittedName>
        <fullName evidence="2">Sterile alpha motif domain-containing protein 3-like isoform X1</fullName>
    </submittedName>
</protein>
<organism evidence="1 2">
    <name type="scientific">Danio rerio</name>
    <name type="common">Zebrafish</name>
    <name type="synonym">Brachydanio rerio</name>
    <dbReference type="NCBI Taxonomy" id="7955"/>
    <lineage>
        <taxon>Eukaryota</taxon>
        <taxon>Metazoa</taxon>
        <taxon>Chordata</taxon>
        <taxon>Craniata</taxon>
        <taxon>Vertebrata</taxon>
        <taxon>Euteleostomi</taxon>
        <taxon>Actinopterygii</taxon>
        <taxon>Neopterygii</taxon>
        <taxon>Teleostei</taxon>
        <taxon>Ostariophysi</taxon>
        <taxon>Cypriniformes</taxon>
        <taxon>Danionidae</taxon>
        <taxon>Danioninae</taxon>
        <taxon>Danio</taxon>
    </lineage>
</organism>
<reference evidence="2" key="1">
    <citation type="submission" date="2025-08" db="UniProtKB">
        <authorList>
            <consortium name="RefSeq"/>
        </authorList>
    </citation>
    <scope>IDENTIFICATION</scope>
    <source>
        <strain evidence="2">Tuebingen</strain>
        <tissue evidence="2">Fibroblasts and whole tissue</tissue>
    </source>
</reference>
<proteinExistence type="predicted"/>
<name>A0AC58JAZ7_DANRE</name>
<dbReference type="Proteomes" id="UP000000437">
    <property type="component" value="Chromosome 4"/>
</dbReference>
<keyword evidence="1" id="KW-1185">Reference proteome</keyword>
<dbReference type="RefSeq" id="XP_073803650.1">
    <property type="nucleotide sequence ID" value="XM_073947549.1"/>
</dbReference>
<gene>
    <name evidence="2" type="primary">LOC141381657</name>
</gene>
<accession>A0AC58JAZ7</accession>